<proteinExistence type="predicted"/>
<organism evidence="1">
    <name type="scientific">Vannella robusta</name>
    <dbReference type="NCBI Taxonomy" id="1487602"/>
    <lineage>
        <taxon>Eukaryota</taxon>
        <taxon>Amoebozoa</taxon>
        <taxon>Discosea</taxon>
        <taxon>Flabellinia</taxon>
        <taxon>Vannellidae</taxon>
        <taxon>Vannella</taxon>
    </lineage>
</organism>
<sequence>MSANDAAEQLSALDLNLKEIDEETAGKVFESIKGLKQVKDVVVFNTEGKALHATMDLPEKEIVELTTLYTDKKTALQKAITLKGERHEVHRFFAKEGLIYGRLGKGSKDSIGAALIKNFSNVIVLVTYGFPYLSARVLPLVRKELSKF</sequence>
<evidence type="ECO:0000313" key="1">
    <source>
        <dbReference type="EMBL" id="CAE2212383.1"/>
    </source>
</evidence>
<dbReference type="AlphaFoldDB" id="A0A7S4HXH0"/>
<name>A0A7S4HXH0_9EUKA</name>
<gene>
    <name evidence="1" type="ORF">VSP0166_LOCUS5724</name>
</gene>
<dbReference type="SUPFAM" id="SSF55770">
    <property type="entry name" value="Profilin (actin-binding protein)"/>
    <property type="match status" value="1"/>
</dbReference>
<dbReference type="EMBL" id="HBKP01008002">
    <property type="protein sequence ID" value="CAE2212383.1"/>
    <property type="molecule type" value="Transcribed_RNA"/>
</dbReference>
<reference evidence="1" key="1">
    <citation type="submission" date="2021-01" db="EMBL/GenBank/DDBJ databases">
        <authorList>
            <person name="Corre E."/>
            <person name="Pelletier E."/>
            <person name="Niang G."/>
            <person name="Scheremetjew M."/>
            <person name="Finn R."/>
            <person name="Kale V."/>
            <person name="Holt S."/>
            <person name="Cochrane G."/>
            <person name="Meng A."/>
            <person name="Brown T."/>
            <person name="Cohen L."/>
        </authorList>
    </citation>
    <scope>NUCLEOTIDE SEQUENCE</scope>
    <source>
        <strain evidence="1">DIVA3 518/3/11/1/6</strain>
    </source>
</reference>
<dbReference type="InterPro" id="IPR036140">
    <property type="entry name" value="PFN_sf"/>
</dbReference>
<dbReference type="PANTHER" id="PTHR41752">
    <property type="entry name" value="PROFILIN"/>
    <property type="match status" value="1"/>
</dbReference>
<protein>
    <recommendedName>
        <fullName evidence="2">Profilin</fullName>
    </recommendedName>
</protein>
<evidence type="ECO:0008006" key="2">
    <source>
        <dbReference type="Google" id="ProtNLM"/>
    </source>
</evidence>
<dbReference type="PANTHER" id="PTHR41752:SF1">
    <property type="entry name" value="PROFILIN"/>
    <property type="match status" value="1"/>
</dbReference>
<accession>A0A7S4HXH0</accession>